<dbReference type="OrthoDB" id="9803913at2"/>
<keyword evidence="12 18" id="KW-0239">DNA-directed DNA polymerase</keyword>
<keyword evidence="11 17" id="KW-0460">Magnesium</keyword>
<feature type="binding site" evidence="16">
    <location>
        <position position="156"/>
    </location>
    <ligand>
        <name>substrate</name>
    </ligand>
</feature>
<dbReference type="PANTHER" id="PTHR30231">
    <property type="entry name" value="DNA POLYMERASE III SUBUNIT EPSILON"/>
    <property type="match status" value="1"/>
</dbReference>
<evidence type="ECO:0000256" key="18">
    <source>
        <dbReference type="RuleBase" id="RU364087"/>
    </source>
</evidence>
<protein>
    <recommendedName>
        <fullName evidence="3 18">DNA polymerase III subunit epsilon</fullName>
        <ecNumber evidence="2 18">2.7.7.7</ecNumber>
    </recommendedName>
</protein>
<comment type="cofactor">
    <cofactor evidence="17">
        <name>Mg(2+)</name>
        <dbReference type="ChEBI" id="CHEBI:18420"/>
    </cofactor>
    <cofactor evidence="17">
        <name>Mn(2+)</name>
        <dbReference type="ChEBI" id="CHEBI:29035"/>
    </cofactor>
    <text evidence="17">Binds 2 divalent metal cations. Magnesium or manganese.</text>
</comment>
<evidence type="ECO:0000256" key="7">
    <source>
        <dbReference type="ARBA" id="ARBA00022722"/>
    </source>
</evidence>
<keyword evidence="13 17" id="KW-0464">Manganese</keyword>
<dbReference type="InterPro" id="IPR013520">
    <property type="entry name" value="Ribonucl_H"/>
</dbReference>
<dbReference type="GeneID" id="65279776"/>
<dbReference type="Pfam" id="PF00929">
    <property type="entry name" value="RNase_T"/>
    <property type="match status" value="1"/>
</dbReference>
<dbReference type="EC" id="2.7.7.7" evidence="2 18"/>
<evidence type="ECO:0000256" key="10">
    <source>
        <dbReference type="ARBA" id="ARBA00022839"/>
    </source>
</evidence>
<keyword evidence="8 17" id="KW-0479">Metal-binding</keyword>
<sequence length="248" mass="27441">MAVRQVVLDTETTGIDWKQGHRVIEIGAVELIDRRVTEAYYQQYLNPQRSSDPEALRIHGLTDEFLQDQPGFAEVADAFLEFLGDAELIIHNAPFDLGFLNHELQLAGKAPLRQAVMDTLADARRRHPGQKNDLNSLCRRYSVENSHRELHGALLDTRILAEVYLAMTGGQVDMMGMLGAAGGSAATEMRSAGDDRRSEGIPAALSRPRGPLRVIRASAEECMLHRQYLQNMGGNALWEPESEGIPPA</sequence>
<evidence type="ECO:0000256" key="17">
    <source>
        <dbReference type="PIRSR" id="PIRSR606309-3"/>
    </source>
</evidence>
<keyword evidence="5 18" id="KW-0548">Nucleotidyltransferase</keyword>
<accession>A0A2W1K6Z8</accession>
<dbReference type="OMA" id="FHVYLNP"/>
<dbReference type="EMBL" id="QKQP01000001">
    <property type="protein sequence ID" value="PZD82599.1"/>
    <property type="molecule type" value="Genomic_DNA"/>
</dbReference>
<evidence type="ECO:0000256" key="2">
    <source>
        <dbReference type="ARBA" id="ARBA00012417"/>
    </source>
</evidence>
<evidence type="ECO:0000256" key="1">
    <source>
        <dbReference type="ARBA" id="ARBA00001936"/>
    </source>
</evidence>
<dbReference type="GO" id="GO:0003887">
    <property type="term" value="F:DNA-directed DNA polymerase activity"/>
    <property type="evidence" value="ECO:0007669"/>
    <property type="project" value="UniProtKB-KW"/>
</dbReference>
<dbReference type="NCBIfam" id="NF004316">
    <property type="entry name" value="PRK05711.1"/>
    <property type="match status" value="1"/>
</dbReference>
<dbReference type="GO" id="GO:0008408">
    <property type="term" value="F:3'-5' exonuclease activity"/>
    <property type="evidence" value="ECO:0007669"/>
    <property type="project" value="TreeGrafter"/>
</dbReference>
<evidence type="ECO:0000313" key="20">
    <source>
        <dbReference type="EMBL" id="PZD82599.1"/>
    </source>
</evidence>
<dbReference type="SUPFAM" id="SSF53098">
    <property type="entry name" value="Ribonuclease H-like"/>
    <property type="match status" value="1"/>
</dbReference>
<feature type="active site" description="Proton acceptor" evidence="15">
    <location>
        <position position="151"/>
    </location>
</feature>
<dbReference type="GO" id="GO:0046872">
    <property type="term" value="F:metal ion binding"/>
    <property type="evidence" value="ECO:0007669"/>
    <property type="project" value="UniProtKB-KW"/>
</dbReference>
<comment type="subunit">
    <text evidence="18">DNA polymerase III contains a core (composed of alpha, epsilon and theta chains) that associates with a tau subunit. This core dimerizes to form the POLIII' complex. PolIII' associates with the gamma complex (composed of gamma, delta, delta', psi and chi chains) and with the beta chain to form the complete DNA polymerase III complex.</text>
</comment>
<evidence type="ECO:0000256" key="6">
    <source>
        <dbReference type="ARBA" id="ARBA00022705"/>
    </source>
</evidence>
<evidence type="ECO:0000259" key="19">
    <source>
        <dbReference type="SMART" id="SM00479"/>
    </source>
</evidence>
<feature type="binding site" evidence="17">
    <location>
        <position position="9"/>
    </location>
    <ligand>
        <name>a divalent metal cation</name>
        <dbReference type="ChEBI" id="CHEBI:60240"/>
        <label>1</label>
        <note>catalytic</note>
    </ligand>
</feature>
<feature type="domain" description="Exonuclease" evidence="19">
    <location>
        <begin position="4"/>
        <end position="173"/>
    </location>
</feature>
<evidence type="ECO:0000256" key="5">
    <source>
        <dbReference type="ARBA" id="ARBA00022695"/>
    </source>
</evidence>
<reference evidence="20 21" key="1">
    <citation type="submission" date="2018-06" db="EMBL/GenBank/DDBJ databases">
        <title>Draft sequence of Acidithiobacillus ferrooxidans CCM 4253.</title>
        <authorList>
            <person name="Moya-Beltran A."/>
            <person name="Castro M."/>
            <person name="Covarrubias P.C."/>
            <person name="Issotta F."/>
            <person name="Janiczek O."/>
            <person name="Mandl M."/>
            <person name="Kucera J."/>
            <person name="Quatrini R."/>
        </authorList>
    </citation>
    <scope>NUCLEOTIDE SEQUENCE [LARGE SCALE GENOMIC DNA]</scope>
    <source>
        <strain evidence="20 21">CCM 4253</strain>
    </source>
</reference>
<proteinExistence type="predicted"/>
<evidence type="ECO:0000256" key="3">
    <source>
        <dbReference type="ARBA" id="ARBA00020352"/>
    </source>
</evidence>
<feature type="binding site" evidence="16">
    <location>
        <position position="11"/>
    </location>
    <ligand>
        <name>substrate</name>
    </ligand>
</feature>
<evidence type="ECO:0000256" key="4">
    <source>
        <dbReference type="ARBA" id="ARBA00022679"/>
    </source>
</evidence>
<keyword evidence="10 18" id="KW-0269">Exonuclease</keyword>
<evidence type="ECO:0000256" key="12">
    <source>
        <dbReference type="ARBA" id="ARBA00022932"/>
    </source>
</evidence>
<evidence type="ECO:0000256" key="16">
    <source>
        <dbReference type="PIRSR" id="PIRSR606309-2"/>
    </source>
</evidence>
<comment type="function">
    <text evidence="18">DNA polymerase III is a complex, multichain enzyme responsible for most of the replicative synthesis in bacteria. The epsilon subunit contain the editing function and is a proofreading 3'-5' exonuclease.</text>
</comment>
<dbReference type="InterPro" id="IPR006309">
    <property type="entry name" value="DnaQ_proteo"/>
</dbReference>
<feature type="binding site" evidence="16">
    <location>
        <position position="59"/>
    </location>
    <ligand>
        <name>substrate</name>
    </ligand>
</feature>
<gene>
    <name evidence="18" type="primary">dnaQ</name>
    <name evidence="20" type="ORF">DN052_06215</name>
</gene>
<dbReference type="InterPro" id="IPR012337">
    <property type="entry name" value="RNaseH-like_sf"/>
</dbReference>
<dbReference type="FunFam" id="3.30.420.10:FF:000012">
    <property type="entry name" value="DNA polymerase III subunit epsilon"/>
    <property type="match status" value="1"/>
</dbReference>
<keyword evidence="7 18" id="KW-0540">Nuclease</keyword>
<dbReference type="InterPro" id="IPR036397">
    <property type="entry name" value="RNaseH_sf"/>
</dbReference>
<evidence type="ECO:0000256" key="9">
    <source>
        <dbReference type="ARBA" id="ARBA00022801"/>
    </source>
</evidence>
<dbReference type="RefSeq" id="WP_012536120.1">
    <property type="nucleotide sequence ID" value="NZ_AP025160.1"/>
</dbReference>
<comment type="caution">
    <text evidence="20">The sequence shown here is derived from an EMBL/GenBank/DDBJ whole genome shotgun (WGS) entry which is preliminary data.</text>
</comment>
<comment type="catalytic activity">
    <reaction evidence="14 18">
        <text>DNA(n) + a 2'-deoxyribonucleoside 5'-triphosphate = DNA(n+1) + diphosphate</text>
        <dbReference type="Rhea" id="RHEA:22508"/>
        <dbReference type="Rhea" id="RHEA-COMP:17339"/>
        <dbReference type="Rhea" id="RHEA-COMP:17340"/>
        <dbReference type="ChEBI" id="CHEBI:33019"/>
        <dbReference type="ChEBI" id="CHEBI:61560"/>
        <dbReference type="ChEBI" id="CHEBI:173112"/>
        <dbReference type="EC" id="2.7.7.7"/>
    </reaction>
</comment>
<keyword evidence="4 18" id="KW-0808">Transferase</keyword>
<dbReference type="SMART" id="SM00479">
    <property type="entry name" value="EXOIII"/>
    <property type="match status" value="1"/>
</dbReference>
<dbReference type="GO" id="GO:0005829">
    <property type="term" value="C:cytosol"/>
    <property type="evidence" value="ECO:0007669"/>
    <property type="project" value="TreeGrafter"/>
</dbReference>
<dbReference type="GO" id="GO:0003677">
    <property type="term" value="F:DNA binding"/>
    <property type="evidence" value="ECO:0007669"/>
    <property type="project" value="InterPro"/>
</dbReference>
<dbReference type="InterPro" id="IPR006054">
    <property type="entry name" value="DnaQ"/>
</dbReference>
<feature type="binding site" evidence="16">
    <location>
        <position position="9"/>
    </location>
    <ligand>
        <name>substrate</name>
    </ligand>
</feature>
<name>A0A2W1K6Z8_ACIFR</name>
<feature type="binding site" evidence="16">
    <location>
        <position position="54"/>
    </location>
    <ligand>
        <name>substrate</name>
    </ligand>
</feature>
<dbReference type="NCBIfam" id="TIGR00573">
    <property type="entry name" value="dnaq"/>
    <property type="match status" value="1"/>
</dbReference>
<evidence type="ECO:0000256" key="11">
    <source>
        <dbReference type="ARBA" id="ARBA00022842"/>
    </source>
</evidence>
<dbReference type="Gene3D" id="3.30.420.10">
    <property type="entry name" value="Ribonuclease H-like superfamily/Ribonuclease H"/>
    <property type="match status" value="1"/>
</dbReference>
<feature type="binding site" evidence="17">
    <location>
        <position position="11"/>
    </location>
    <ligand>
        <name>a divalent metal cation</name>
        <dbReference type="ChEBI" id="CHEBI:60240"/>
        <label>1</label>
        <note>catalytic</note>
    </ligand>
</feature>
<dbReference type="NCBIfam" id="TIGR01406">
    <property type="entry name" value="dnaQ_proteo"/>
    <property type="match status" value="1"/>
</dbReference>
<evidence type="ECO:0000256" key="8">
    <source>
        <dbReference type="ARBA" id="ARBA00022723"/>
    </source>
</evidence>
<organism evidence="20 21">
    <name type="scientific">Acidithiobacillus ferrooxidans</name>
    <name type="common">Thiobacillus ferrooxidans</name>
    <dbReference type="NCBI Taxonomy" id="920"/>
    <lineage>
        <taxon>Bacteria</taxon>
        <taxon>Pseudomonadati</taxon>
        <taxon>Pseudomonadota</taxon>
        <taxon>Acidithiobacillia</taxon>
        <taxon>Acidithiobacillales</taxon>
        <taxon>Acidithiobacillaceae</taxon>
        <taxon>Acidithiobacillus</taxon>
    </lineage>
</organism>
<keyword evidence="9 18" id="KW-0378">Hydrolase</keyword>
<dbReference type="AlphaFoldDB" id="A0A2W1K6Z8"/>
<evidence type="ECO:0000256" key="13">
    <source>
        <dbReference type="ARBA" id="ARBA00023211"/>
    </source>
</evidence>
<evidence type="ECO:0000256" key="14">
    <source>
        <dbReference type="ARBA" id="ARBA00049244"/>
    </source>
</evidence>
<keyword evidence="6 18" id="KW-0235">DNA replication</keyword>
<dbReference type="PANTHER" id="PTHR30231:SF41">
    <property type="entry name" value="DNA POLYMERASE III SUBUNIT EPSILON"/>
    <property type="match status" value="1"/>
</dbReference>
<evidence type="ECO:0000256" key="15">
    <source>
        <dbReference type="PIRSR" id="PIRSR606309-1"/>
    </source>
</evidence>
<dbReference type="CDD" id="cd06131">
    <property type="entry name" value="DNA_pol_III_epsilon_Ecoli_like"/>
    <property type="match status" value="1"/>
</dbReference>
<dbReference type="Proteomes" id="UP000248886">
    <property type="component" value="Unassembled WGS sequence"/>
</dbReference>
<dbReference type="GO" id="GO:0045004">
    <property type="term" value="P:DNA replication proofreading"/>
    <property type="evidence" value="ECO:0007669"/>
    <property type="project" value="TreeGrafter"/>
</dbReference>
<evidence type="ECO:0000313" key="21">
    <source>
        <dbReference type="Proteomes" id="UP000248886"/>
    </source>
</evidence>
<feature type="binding site" evidence="17">
    <location>
        <position position="156"/>
    </location>
    <ligand>
        <name>a divalent metal cation</name>
        <dbReference type="ChEBI" id="CHEBI:60240"/>
        <label>1</label>
        <note>catalytic</note>
    </ligand>
</feature>
<comment type="cofactor">
    <cofactor evidence="1 18">
        <name>Mn(2+)</name>
        <dbReference type="ChEBI" id="CHEBI:29035"/>
    </cofactor>
</comment>